<dbReference type="RefSeq" id="WP_162638944.1">
    <property type="nucleotide sequence ID" value="NZ_CP048286.1"/>
</dbReference>
<evidence type="ECO:0000313" key="4">
    <source>
        <dbReference type="Proteomes" id="UP000479114"/>
    </source>
</evidence>
<protein>
    <submittedName>
        <fullName evidence="3">Metallophosphoesterase</fullName>
    </submittedName>
</protein>
<dbReference type="InterPro" id="IPR004843">
    <property type="entry name" value="Calcineurin-like_PHP"/>
</dbReference>
<proteinExistence type="predicted"/>
<evidence type="ECO:0000256" key="1">
    <source>
        <dbReference type="SAM" id="Phobius"/>
    </source>
</evidence>
<dbReference type="Pfam" id="PF00149">
    <property type="entry name" value="Metallophos"/>
    <property type="match status" value="1"/>
</dbReference>
<feature type="transmembrane region" description="Helical" evidence="1">
    <location>
        <begin position="6"/>
        <end position="24"/>
    </location>
</feature>
<dbReference type="SUPFAM" id="SSF56300">
    <property type="entry name" value="Metallo-dependent phosphatases"/>
    <property type="match status" value="1"/>
</dbReference>
<evidence type="ECO:0000313" key="3">
    <source>
        <dbReference type="EMBL" id="QHW30215.1"/>
    </source>
</evidence>
<dbReference type="EMBL" id="CP048286">
    <property type="protein sequence ID" value="QHW30215.1"/>
    <property type="molecule type" value="Genomic_DNA"/>
</dbReference>
<dbReference type="GO" id="GO:0016020">
    <property type="term" value="C:membrane"/>
    <property type="evidence" value="ECO:0007669"/>
    <property type="project" value="GOC"/>
</dbReference>
<gene>
    <name evidence="3" type="ORF">GZH47_04735</name>
</gene>
<dbReference type="Gene3D" id="3.60.21.10">
    <property type="match status" value="1"/>
</dbReference>
<name>A0A6C0NVJ8_9BACL</name>
<dbReference type="PANTHER" id="PTHR31302:SF32">
    <property type="entry name" value="PHOSPHOESTERASE"/>
    <property type="match status" value="1"/>
</dbReference>
<reference evidence="3 4" key="1">
    <citation type="submission" date="2020-02" db="EMBL/GenBank/DDBJ databases">
        <title>Paenibacillus sp. nov., isolated from rhizosphere soil of tomato.</title>
        <authorList>
            <person name="Weon H.-Y."/>
            <person name="Lee S.A."/>
        </authorList>
    </citation>
    <scope>NUCLEOTIDE SEQUENCE [LARGE SCALE GENOMIC DNA]</scope>
    <source>
        <strain evidence="3 4">14171R-81</strain>
    </source>
</reference>
<dbReference type="KEGG" id="prz:GZH47_04735"/>
<keyword evidence="4" id="KW-1185">Reference proteome</keyword>
<accession>A0A6C0NVJ8</accession>
<feature type="domain" description="Calcineurin-like phosphoesterase" evidence="2">
    <location>
        <begin position="49"/>
        <end position="209"/>
    </location>
</feature>
<keyword evidence="1" id="KW-0472">Membrane</keyword>
<organism evidence="3 4">
    <name type="scientific">Paenibacillus rhizovicinus</name>
    <dbReference type="NCBI Taxonomy" id="2704463"/>
    <lineage>
        <taxon>Bacteria</taxon>
        <taxon>Bacillati</taxon>
        <taxon>Bacillota</taxon>
        <taxon>Bacilli</taxon>
        <taxon>Bacillales</taxon>
        <taxon>Paenibacillaceae</taxon>
        <taxon>Paenibacillus</taxon>
    </lineage>
</organism>
<dbReference type="InterPro" id="IPR029052">
    <property type="entry name" value="Metallo-depent_PP-like"/>
</dbReference>
<sequence length="287" mass="32226">MWIAWVVVVIAAAAVSLLGYMMILSYRYRLDEQTVVLERLPAGFDGTSLLFISDVHRRLIPMTVIDAVKAAGGAELVLIGGDLREKSVPALRTRENIRRLRQIAPVYMVHGNHDYDEDIRPYEVLLEEERVRLLANESVVLEKRGGSRIRLAGVDDPRTFHDKPELALAEMEDGRGKLFTILLAHDPIIVQRLKGDEYIDLILSGHTHGGQIALPLTGPLWKGEDASGYWRGWFQLPGKTTKPQLFVSCGFGTSRLPLRLLTEAQLHRIILRTPPSDGARDRSLPDR</sequence>
<dbReference type="GO" id="GO:0008758">
    <property type="term" value="F:UDP-2,3-diacylglucosamine hydrolase activity"/>
    <property type="evidence" value="ECO:0007669"/>
    <property type="project" value="TreeGrafter"/>
</dbReference>
<dbReference type="Proteomes" id="UP000479114">
    <property type="component" value="Chromosome"/>
</dbReference>
<dbReference type="GO" id="GO:0009245">
    <property type="term" value="P:lipid A biosynthetic process"/>
    <property type="evidence" value="ECO:0007669"/>
    <property type="project" value="TreeGrafter"/>
</dbReference>
<keyword evidence="1" id="KW-0812">Transmembrane</keyword>
<dbReference type="AlphaFoldDB" id="A0A6C0NVJ8"/>
<keyword evidence="1" id="KW-1133">Transmembrane helix</keyword>
<dbReference type="InterPro" id="IPR051158">
    <property type="entry name" value="Metallophosphoesterase_sf"/>
</dbReference>
<dbReference type="PANTHER" id="PTHR31302">
    <property type="entry name" value="TRANSMEMBRANE PROTEIN WITH METALLOPHOSPHOESTERASE DOMAIN-RELATED"/>
    <property type="match status" value="1"/>
</dbReference>
<evidence type="ECO:0000259" key="2">
    <source>
        <dbReference type="Pfam" id="PF00149"/>
    </source>
</evidence>